<name>A0A4Y7TDQ4_COPMI</name>
<dbReference type="CDD" id="cd00882">
    <property type="entry name" value="Ras_like_GTPase"/>
    <property type="match status" value="1"/>
</dbReference>
<evidence type="ECO:0000259" key="1">
    <source>
        <dbReference type="Pfam" id="PF01926"/>
    </source>
</evidence>
<dbReference type="InterPro" id="IPR006073">
    <property type="entry name" value="GTP-bd"/>
</dbReference>
<evidence type="ECO:0000313" key="3">
    <source>
        <dbReference type="Proteomes" id="UP000298030"/>
    </source>
</evidence>
<evidence type="ECO:0000313" key="2">
    <source>
        <dbReference type="EMBL" id="TEB31679.1"/>
    </source>
</evidence>
<proteinExistence type="predicted"/>
<dbReference type="EMBL" id="QPFP01000018">
    <property type="protein sequence ID" value="TEB31679.1"/>
    <property type="molecule type" value="Genomic_DNA"/>
</dbReference>
<feature type="non-terminal residue" evidence="2">
    <location>
        <position position="76"/>
    </location>
</feature>
<dbReference type="InterPro" id="IPR027417">
    <property type="entry name" value="P-loop_NTPase"/>
</dbReference>
<organism evidence="2 3">
    <name type="scientific">Coprinellus micaceus</name>
    <name type="common">Glistening ink-cap mushroom</name>
    <name type="synonym">Coprinus micaceus</name>
    <dbReference type="NCBI Taxonomy" id="71717"/>
    <lineage>
        <taxon>Eukaryota</taxon>
        <taxon>Fungi</taxon>
        <taxon>Dikarya</taxon>
        <taxon>Basidiomycota</taxon>
        <taxon>Agaricomycotina</taxon>
        <taxon>Agaricomycetes</taxon>
        <taxon>Agaricomycetidae</taxon>
        <taxon>Agaricales</taxon>
        <taxon>Agaricineae</taxon>
        <taxon>Psathyrellaceae</taxon>
        <taxon>Coprinellus</taxon>
    </lineage>
</organism>
<dbReference type="Proteomes" id="UP000298030">
    <property type="component" value="Unassembled WGS sequence"/>
</dbReference>
<protein>
    <recommendedName>
        <fullName evidence="1">G domain-containing protein</fullName>
    </recommendedName>
</protein>
<keyword evidence="3" id="KW-1185">Reference proteome</keyword>
<dbReference type="OrthoDB" id="2130433at2759"/>
<dbReference type="AlphaFoldDB" id="A0A4Y7TDQ4"/>
<dbReference type="SUPFAM" id="SSF52540">
    <property type="entry name" value="P-loop containing nucleoside triphosphate hydrolases"/>
    <property type="match status" value="1"/>
</dbReference>
<accession>A0A4Y7TDQ4</accession>
<gene>
    <name evidence="2" type="ORF">FA13DRAFT_1732554</name>
</gene>
<dbReference type="Pfam" id="PF01926">
    <property type="entry name" value="MMR_HSR1"/>
    <property type="match status" value="1"/>
</dbReference>
<dbReference type="Gene3D" id="3.40.50.300">
    <property type="entry name" value="P-loop containing nucleotide triphosphate hydrolases"/>
    <property type="match status" value="1"/>
</dbReference>
<comment type="caution">
    <text evidence="2">The sequence shown here is derived from an EMBL/GenBank/DDBJ whole genome shotgun (WGS) entry which is preliminary data.</text>
</comment>
<reference evidence="2 3" key="1">
    <citation type="journal article" date="2019" name="Nat. Ecol. Evol.">
        <title>Megaphylogeny resolves global patterns of mushroom evolution.</title>
        <authorList>
            <person name="Varga T."/>
            <person name="Krizsan K."/>
            <person name="Foldi C."/>
            <person name="Dima B."/>
            <person name="Sanchez-Garcia M."/>
            <person name="Sanchez-Ramirez S."/>
            <person name="Szollosi G.J."/>
            <person name="Szarkandi J.G."/>
            <person name="Papp V."/>
            <person name="Albert L."/>
            <person name="Andreopoulos W."/>
            <person name="Angelini C."/>
            <person name="Antonin V."/>
            <person name="Barry K.W."/>
            <person name="Bougher N.L."/>
            <person name="Buchanan P."/>
            <person name="Buyck B."/>
            <person name="Bense V."/>
            <person name="Catcheside P."/>
            <person name="Chovatia M."/>
            <person name="Cooper J."/>
            <person name="Damon W."/>
            <person name="Desjardin D."/>
            <person name="Finy P."/>
            <person name="Geml J."/>
            <person name="Haridas S."/>
            <person name="Hughes K."/>
            <person name="Justo A."/>
            <person name="Karasinski D."/>
            <person name="Kautmanova I."/>
            <person name="Kiss B."/>
            <person name="Kocsube S."/>
            <person name="Kotiranta H."/>
            <person name="LaButti K.M."/>
            <person name="Lechner B.E."/>
            <person name="Liimatainen K."/>
            <person name="Lipzen A."/>
            <person name="Lukacs Z."/>
            <person name="Mihaltcheva S."/>
            <person name="Morgado L.N."/>
            <person name="Niskanen T."/>
            <person name="Noordeloos M.E."/>
            <person name="Ohm R.A."/>
            <person name="Ortiz-Santana B."/>
            <person name="Ovrebo C."/>
            <person name="Racz N."/>
            <person name="Riley R."/>
            <person name="Savchenko A."/>
            <person name="Shiryaev A."/>
            <person name="Soop K."/>
            <person name="Spirin V."/>
            <person name="Szebenyi C."/>
            <person name="Tomsovsky M."/>
            <person name="Tulloss R.E."/>
            <person name="Uehling J."/>
            <person name="Grigoriev I.V."/>
            <person name="Vagvolgyi C."/>
            <person name="Papp T."/>
            <person name="Martin F.M."/>
            <person name="Miettinen O."/>
            <person name="Hibbett D.S."/>
            <person name="Nagy L.G."/>
        </authorList>
    </citation>
    <scope>NUCLEOTIDE SEQUENCE [LARGE SCALE GENOMIC DNA]</scope>
    <source>
        <strain evidence="2 3">FP101781</strain>
    </source>
</reference>
<feature type="domain" description="G" evidence="1">
    <location>
        <begin position="14"/>
        <end position="71"/>
    </location>
</feature>
<dbReference type="GO" id="GO:0005525">
    <property type="term" value="F:GTP binding"/>
    <property type="evidence" value="ECO:0007669"/>
    <property type="project" value="InterPro"/>
</dbReference>
<sequence length="76" mass="8031">MTSSTLFSSPASALGPMGHGKSTYINKLLGRTARMSSGVEPCTIECEVYPWKTIANGGRGLRVLLIDTPGFDSILA</sequence>